<evidence type="ECO:0000313" key="2">
    <source>
        <dbReference type="Proteomes" id="UP000022272"/>
    </source>
</evidence>
<reference evidence="1 2" key="1">
    <citation type="submission" date="2014-02" db="EMBL/GenBank/DDBJ databases">
        <authorList>
            <person name="Sears C."/>
            <person name="Carroll K."/>
            <person name="Sack B.R."/>
            <person name="Qadri F."/>
            <person name="Myers L.L."/>
            <person name="Chung G.-T."/>
            <person name="Escheverria P."/>
            <person name="Fraser C.M."/>
            <person name="Sadzewicz L."/>
            <person name="Shefchek K.A."/>
            <person name="Tallon L."/>
            <person name="Das S.P."/>
            <person name="Daugherty S."/>
            <person name="Mongodin E.F."/>
        </authorList>
    </citation>
    <scope>NUCLEOTIDE SEQUENCE [LARGE SCALE GENOMIC DNA]</scope>
    <source>
        <strain evidence="1 2">2-F-2 #4</strain>
    </source>
</reference>
<proteinExistence type="predicted"/>
<protein>
    <submittedName>
        <fullName evidence="1">Uncharacterized protein</fullName>
    </submittedName>
</protein>
<comment type="caution">
    <text evidence="1">The sequence shown here is derived from an EMBL/GenBank/DDBJ whole genome shotgun (WGS) entry which is preliminary data.</text>
</comment>
<sequence>MVGTIQSTRKPAVQPGLFQSMASCMNRTFVVQMKAFQRNKPQSTIKTNPATVLL</sequence>
<dbReference type="AlphaFoldDB" id="A0A016BP21"/>
<gene>
    <name evidence="1" type="ORF">M076_4628</name>
</gene>
<accession>A0A016BP21</accession>
<organism evidence="1 2">
    <name type="scientific">Bacteroides fragilis str. 2-F-2 #4</name>
    <dbReference type="NCBI Taxonomy" id="1339280"/>
    <lineage>
        <taxon>Bacteria</taxon>
        <taxon>Pseudomonadati</taxon>
        <taxon>Bacteroidota</taxon>
        <taxon>Bacteroidia</taxon>
        <taxon>Bacteroidales</taxon>
        <taxon>Bacteroidaceae</taxon>
        <taxon>Bacteroides</taxon>
    </lineage>
</organism>
<name>A0A016BP21_BACFG</name>
<dbReference type="EMBL" id="JGDM01000116">
    <property type="protein sequence ID" value="EXZ42256.1"/>
    <property type="molecule type" value="Genomic_DNA"/>
</dbReference>
<evidence type="ECO:0000313" key="1">
    <source>
        <dbReference type="EMBL" id="EXZ42256.1"/>
    </source>
</evidence>
<dbReference type="Proteomes" id="UP000022272">
    <property type="component" value="Unassembled WGS sequence"/>
</dbReference>